<reference evidence="2 3" key="1">
    <citation type="journal article" date="2019" name="Genome Biol. Evol.">
        <title>Insights into the evolution of the New World diploid cottons (Gossypium, subgenus Houzingenia) based on genome sequencing.</title>
        <authorList>
            <person name="Grover C.E."/>
            <person name="Arick M.A. 2nd"/>
            <person name="Thrash A."/>
            <person name="Conover J.L."/>
            <person name="Sanders W.S."/>
            <person name="Peterson D.G."/>
            <person name="Frelichowski J.E."/>
            <person name="Scheffler J.A."/>
            <person name="Scheffler B.E."/>
            <person name="Wendel J.F."/>
        </authorList>
    </citation>
    <scope>NUCLEOTIDE SEQUENCE [LARGE SCALE GENOMIC DNA]</scope>
    <source>
        <strain evidence="2">5</strain>
        <tissue evidence="2">Leaf</tissue>
    </source>
</reference>
<sequence length="135" mass="15774">MSNAWNQTRRMKILAVDPSMTPEYSQWRDQRVNDNIPGSGEDGIQSIEEHLQVVPSKLKIIKQDFEKRSSEWGNKIEQLEEEKMRSGLDVDIYKLEAEKLMRGKNKADEDLNSLKMDYKRLRLSMRTVDLGKTSE</sequence>
<dbReference type="EMBL" id="JABEZY010262267">
    <property type="protein sequence ID" value="MBA0754536.1"/>
    <property type="molecule type" value="Genomic_DNA"/>
</dbReference>
<dbReference type="Proteomes" id="UP000593579">
    <property type="component" value="Unassembled WGS sequence"/>
</dbReference>
<evidence type="ECO:0000313" key="2">
    <source>
        <dbReference type="EMBL" id="MBA0754536.1"/>
    </source>
</evidence>
<accession>A0A7J9D1G5</accession>
<comment type="caution">
    <text evidence="2">The sequence shown here is derived from an EMBL/GenBank/DDBJ whole genome shotgun (WGS) entry which is preliminary data.</text>
</comment>
<dbReference type="PANTHER" id="PTHR48200:SF1">
    <property type="entry name" value="AMINOTRANSFERASE-LIKE PLANT MOBILE DOMAIN-CONTAINING PROTEIN"/>
    <property type="match status" value="1"/>
</dbReference>
<dbReference type="AlphaFoldDB" id="A0A7J9D1G5"/>
<keyword evidence="1" id="KW-0175">Coiled coil</keyword>
<protein>
    <submittedName>
        <fullName evidence="2">Uncharacterized protein</fullName>
    </submittedName>
</protein>
<keyword evidence="3" id="KW-1185">Reference proteome</keyword>
<organism evidence="2 3">
    <name type="scientific">Gossypium gossypioides</name>
    <name type="common">Mexican cotton</name>
    <name type="synonym">Selera gossypioides</name>
    <dbReference type="NCBI Taxonomy" id="34282"/>
    <lineage>
        <taxon>Eukaryota</taxon>
        <taxon>Viridiplantae</taxon>
        <taxon>Streptophyta</taxon>
        <taxon>Embryophyta</taxon>
        <taxon>Tracheophyta</taxon>
        <taxon>Spermatophyta</taxon>
        <taxon>Magnoliopsida</taxon>
        <taxon>eudicotyledons</taxon>
        <taxon>Gunneridae</taxon>
        <taxon>Pentapetalae</taxon>
        <taxon>rosids</taxon>
        <taxon>malvids</taxon>
        <taxon>Malvales</taxon>
        <taxon>Malvaceae</taxon>
        <taxon>Malvoideae</taxon>
        <taxon>Gossypium</taxon>
    </lineage>
</organism>
<proteinExistence type="predicted"/>
<evidence type="ECO:0000313" key="3">
    <source>
        <dbReference type="Proteomes" id="UP000593579"/>
    </source>
</evidence>
<name>A0A7J9D1G5_GOSGO</name>
<evidence type="ECO:0000256" key="1">
    <source>
        <dbReference type="SAM" id="Coils"/>
    </source>
</evidence>
<dbReference type="OrthoDB" id="997309at2759"/>
<gene>
    <name evidence="2" type="ORF">Gogos_022025</name>
</gene>
<feature type="coiled-coil region" evidence="1">
    <location>
        <begin position="62"/>
        <end position="124"/>
    </location>
</feature>
<dbReference type="PANTHER" id="PTHR48200">
    <property type="entry name" value="PROTEIN, PUTATIVE-RELATED"/>
    <property type="match status" value="1"/>
</dbReference>